<name>A0A8J5HK88_ZINOF</name>
<protein>
    <submittedName>
        <fullName evidence="2">Uncharacterized protein</fullName>
    </submittedName>
</protein>
<gene>
    <name evidence="2" type="ORF">ZIOFF_011180</name>
</gene>
<keyword evidence="3" id="KW-1185">Reference proteome</keyword>
<evidence type="ECO:0000256" key="1">
    <source>
        <dbReference type="SAM" id="SignalP"/>
    </source>
</evidence>
<feature type="chain" id="PRO_5035222034" evidence="1">
    <location>
        <begin position="22"/>
        <end position="94"/>
    </location>
</feature>
<reference evidence="2 3" key="1">
    <citation type="submission" date="2020-08" db="EMBL/GenBank/DDBJ databases">
        <title>Plant Genome Project.</title>
        <authorList>
            <person name="Zhang R.-G."/>
        </authorList>
    </citation>
    <scope>NUCLEOTIDE SEQUENCE [LARGE SCALE GENOMIC DNA]</scope>
    <source>
        <tissue evidence="2">Rhizome</tissue>
    </source>
</reference>
<keyword evidence="1" id="KW-0732">Signal</keyword>
<dbReference type="EMBL" id="JACMSC010000003">
    <property type="protein sequence ID" value="KAG6528988.1"/>
    <property type="molecule type" value="Genomic_DNA"/>
</dbReference>
<evidence type="ECO:0000313" key="2">
    <source>
        <dbReference type="EMBL" id="KAG6528988.1"/>
    </source>
</evidence>
<evidence type="ECO:0000313" key="3">
    <source>
        <dbReference type="Proteomes" id="UP000734854"/>
    </source>
</evidence>
<sequence>MHWLIAMARRRWLWWLRKGRAQVFDEAAVAIDTATVVTAPRPWWSVKAVFAAAAAWLNCLVKAEDMEAGSGGRLSGAEIGDLVLREAMHFTLYL</sequence>
<dbReference type="AlphaFoldDB" id="A0A8J5HK88"/>
<proteinExistence type="predicted"/>
<accession>A0A8J5HK88</accession>
<organism evidence="2 3">
    <name type="scientific">Zingiber officinale</name>
    <name type="common">Ginger</name>
    <name type="synonym">Amomum zingiber</name>
    <dbReference type="NCBI Taxonomy" id="94328"/>
    <lineage>
        <taxon>Eukaryota</taxon>
        <taxon>Viridiplantae</taxon>
        <taxon>Streptophyta</taxon>
        <taxon>Embryophyta</taxon>
        <taxon>Tracheophyta</taxon>
        <taxon>Spermatophyta</taxon>
        <taxon>Magnoliopsida</taxon>
        <taxon>Liliopsida</taxon>
        <taxon>Zingiberales</taxon>
        <taxon>Zingiberaceae</taxon>
        <taxon>Zingiber</taxon>
    </lineage>
</organism>
<feature type="signal peptide" evidence="1">
    <location>
        <begin position="1"/>
        <end position="21"/>
    </location>
</feature>
<dbReference type="Proteomes" id="UP000734854">
    <property type="component" value="Unassembled WGS sequence"/>
</dbReference>
<comment type="caution">
    <text evidence="2">The sequence shown here is derived from an EMBL/GenBank/DDBJ whole genome shotgun (WGS) entry which is preliminary data.</text>
</comment>